<protein>
    <submittedName>
        <fullName evidence="4">Zf-HC2 domain-containing protein</fullName>
    </submittedName>
</protein>
<evidence type="ECO:0000256" key="3">
    <source>
        <dbReference type="SAM" id="MobiDB-lite"/>
    </source>
</evidence>
<dbReference type="Proteomes" id="UP000325849">
    <property type="component" value="Unassembled WGS sequence"/>
</dbReference>
<proteinExistence type="predicted"/>
<name>A0A5N8VJ16_9ACTN</name>
<reference evidence="4 5" key="1">
    <citation type="submission" date="2019-07" db="EMBL/GenBank/DDBJ databases">
        <title>New species of Amycolatopsis and Streptomyces.</title>
        <authorList>
            <person name="Duangmal K."/>
            <person name="Teo W.F.A."/>
            <person name="Lipun K."/>
        </authorList>
    </citation>
    <scope>NUCLEOTIDE SEQUENCE [LARGE SCALE GENOMIC DNA]</scope>
    <source>
        <strain evidence="4 5">NBRC 109810</strain>
    </source>
</reference>
<dbReference type="OrthoDB" id="4235946at2"/>
<accession>A0A5N8VJ16</accession>
<sequence length="112" mass="12200">MATNHDECRAVHDLLAEHALQLLAPEQAASVVAHLGLCTACRDEYHCLAAVAAHLSSLREALAPQLCPQPRSHPSGSDRVAPRQRHGRGSAARAWSTSLTLSQWVDRMAYVR</sequence>
<keyword evidence="1" id="KW-0805">Transcription regulation</keyword>
<evidence type="ECO:0000256" key="1">
    <source>
        <dbReference type="ARBA" id="ARBA00023015"/>
    </source>
</evidence>
<dbReference type="EMBL" id="VJZD01000147">
    <property type="protein sequence ID" value="MPY35207.1"/>
    <property type="molecule type" value="Genomic_DNA"/>
</dbReference>
<dbReference type="InterPro" id="IPR041916">
    <property type="entry name" value="Anti_sigma_zinc_sf"/>
</dbReference>
<keyword evidence="5" id="KW-1185">Reference proteome</keyword>
<evidence type="ECO:0000313" key="4">
    <source>
        <dbReference type="EMBL" id="MPY35207.1"/>
    </source>
</evidence>
<dbReference type="RefSeq" id="WP_152892939.1">
    <property type="nucleotide sequence ID" value="NZ_JBHJTU010000056.1"/>
</dbReference>
<evidence type="ECO:0000313" key="5">
    <source>
        <dbReference type="Proteomes" id="UP000325849"/>
    </source>
</evidence>
<comment type="caution">
    <text evidence="4">The sequence shown here is derived from an EMBL/GenBank/DDBJ whole genome shotgun (WGS) entry which is preliminary data.</text>
</comment>
<dbReference type="Gene3D" id="1.10.10.1320">
    <property type="entry name" value="Anti-sigma factor, zinc-finger domain"/>
    <property type="match status" value="1"/>
</dbReference>
<evidence type="ECO:0000256" key="2">
    <source>
        <dbReference type="ARBA" id="ARBA00023163"/>
    </source>
</evidence>
<feature type="region of interest" description="Disordered" evidence="3">
    <location>
        <begin position="66"/>
        <end position="96"/>
    </location>
</feature>
<keyword evidence="2" id="KW-0804">Transcription</keyword>
<gene>
    <name evidence="4" type="ORF">FNH09_29370</name>
</gene>
<dbReference type="AlphaFoldDB" id="A0A5N8VJ16"/>
<organism evidence="4 5">
    <name type="scientific">Streptomyces adustus</name>
    <dbReference type="NCBI Taxonomy" id="1609272"/>
    <lineage>
        <taxon>Bacteria</taxon>
        <taxon>Bacillati</taxon>
        <taxon>Actinomycetota</taxon>
        <taxon>Actinomycetes</taxon>
        <taxon>Kitasatosporales</taxon>
        <taxon>Streptomycetaceae</taxon>
        <taxon>Streptomyces</taxon>
    </lineage>
</organism>